<comment type="caution">
    <text evidence="2">The sequence shown here is derived from an EMBL/GenBank/DDBJ whole genome shotgun (WGS) entry which is preliminary data.</text>
</comment>
<sequence length="306" mass="34437">MEVASADLEGTFPDPLERIPEENHAEEIETRSEIRLTGLTEHQSREEEHRPEPYDPRGEFELWKDDVLQQALDLLSPRGGAGERIMSAIDRDLAGTLLGQSQSRVPEYIDNLITDWITPALAPETEANKEGNAKQEHGRRGPSNTKQASAAKSKRFYYGRCQGMYENCPKKLARLVIEDDLNQLQKAVPREGRPTPGAIKAFYEEFWRDESGSLKLLPAAPMPISKGFSHITPKEVRGRIRKVKNRSAAGIDGITKQDLRSLPEIDIVLAKLFNLLLVTGYFPAEWRKNRTTLIPKGEKTPVKSNT</sequence>
<reference evidence="2" key="2">
    <citation type="submission" date="2017-10" db="EMBL/GenBank/DDBJ databases">
        <title>Ladona fulva Genome sequencing and assembly.</title>
        <authorList>
            <person name="Murali S."/>
            <person name="Richards S."/>
            <person name="Bandaranaike D."/>
            <person name="Bellair M."/>
            <person name="Blankenburg K."/>
            <person name="Chao H."/>
            <person name="Dinh H."/>
            <person name="Doddapaneni H."/>
            <person name="Dugan-Rocha S."/>
            <person name="Elkadiri S."/>
            <person name="Gnanaolivu R."/>
            <person name="Hernandez B."/>
            <person name="Skinner E."/>
            <person name="Javaid M."/>
            <person name="Lee S."/>
            <person name="Li M."/>
            <person name="Ming W."/>
            <person name="Munidasa M."/>
            <person name="Muniz J."/>
            <person name="Nguyen L."/>
            <person name="Hughes D."/>
            <person name="Osuji N."/>
            <person name="Pu L.-L."/>
            <person name="Puazo M."/>
            <person name="Qu C."/>
            <person name="Quiroz J."/>
            <person name="Raj R."/>
            <person name="Weissenberger G."/>
            <person name="Xin Y."/>
            <person name="Zou X."/>
            <person name="Han Y."/>
            <person name="Worley K."/>
            <person name="Muzny D."/>
            <person name="Gibbs R."/>
        </authorList>
    </citation>
    <scope>NUCLEOTIDE SEQUENCE</scope>
    <source>
        <strain evidence="2">Sampled in the wild</strain>
    </source>
</reference>
<feature type="compositionally biased region" description="Basic and acidic residues" evidence="1">
    <location>
        <begin position="42"/>
        <end position="56"/>
    </location>
</feature>
<feature type="region of interest" description="Disordered" evidence="1">
    <location>
        <begin position="1"/>
        <end position="56"/>
    </location>
</feature>
<proteinExistence type="predicted"/>
<evidence type="ECO:0000313" key="2">
    <source>
        <dbReference type="EMBL" id="KAG8239072.1"/>
    </source>
</evidence>
<dbReference type="OrthoDB" id="6772021at2759"/>
<dbReference type="Proteomes" id="UP000792457">
    <property type="component" value="Unassembled WGS sequence"/>
</dbReference>
<evidence type="ECO:0008006" key="4">
    <source>
        <dbReference type="Google" id="ProtNLM"/>
    </source>
</evidence>
<organism evidence="2 3">
    <name type="scientific">Ladona fulva</name>
    <name type="common">Scarce chaser dragonfly</name>
    <name type="synonym">Libellula fulva</name>
    <dbReference type="NCBI Taxonomy" id="123851"/>
    <lineage>
        <taxon>Eukaryota</taxon>
        <taxon>Metazoa</taxon>
        <taxon>Ecdysozoa</taxon>
        <taxon>Arthropoda</taxon>
        <taxon>Hexapoda</taxon>
        <taxon>Insecta</taxon>
        <taxon>Pterygota</taxon>
        <taxon>Palaeoptera</taxon>
        <taxon>Odonata</taxon>
        <taxon>Epiprocta</taxon>
        <taxon>Anisoptera</taxon>
        <taxon>Libelluloidea</taxon>
        <taxon>Libellulidae</taxon>
        <taxon>Ladona</taxon>
    </lineage>
</organism>
<accession>A0A8K0KPW7</accession>
<feature type="compositionally biased region" description="Basic and acidic residues" evidence="1">
    <location>
        <begin position="15"/>
        <end position="34"/>
    </location>
</feature>
<gene>
    <name evidence="2" type="ORF">J437_LFUL018728</name>
</gene>
<evidence type="ECO:0000256" key="1">
    <source>
        <dbReference type="SAM" id="MobiDB-lite"/>
    </source>
</evidence>
<reference evidence="2" key="1">
    <citation type="submission" date="2013-04" db="EMBL/GenBank/DDBJ databases">
        <authorList>
            <person name="Qu J."/>
            <person name="Murali S.C."/>
            <person name="Bandaranaike D."/>
            <person name="Bellair M."/>
            <person name="Blankenburg K."/>
            <person name="Chao H."/>
            <person name="Dinh H."/>
            <person name="Doddapaneni H."/>
            <person name="Downs B."/>
            <person name="Dugan-Rocha S."/>
            <person name="Elkadiri S."/>
            <person name="Gnanaolivu R.D."/>
            <person name="Hernandez B."/>
            <person name="Javaid M."/>
            <person name="Jayaseelan J.C."/>
            <person name="Lee S."/>
            <person name="Li M."/>
            <person name="Ming W."/>
            <person name="Munidasa M."/>
            <person name="Muniz J."/>
            <person name="Nguyen L."/>
            <person name="Ongeri F."/>
            <person name="Osuji N."/>
            <person name="Pu L.-L."/>
            <person name="Puazo M."/>
            <person name="Qu C."/>
            <person name="Quiroz J."/>
            <person name="Raj R."/>
            <person name="Weissenberger G."/>
            <person name="Xin Y."/>
            <person name="Zou X."/>
            <person name="Han Y."/>
            <person name="Richards S."/>
            <person name="Worley K."/>
            <person name="Muzny D."/>
            <person name="Gibbs R."/>
        </authorList>
    </citation>
    <scope>NUCLEOTIDE SEQUENCE</scope>
    <source>
        <strain evidence="2">Sampled in the wild</strain>
    </source>
</reference>
<dbReference type="EMBL" id="KZ309506">
    <property type="protein sequence ID" value="KAG8239072.1"/>
    <property type="molecule type" value="Genomic_DNA"/>
</dbReference>
<dbReference type="AlphaFoldDB" id="A0A8K0KPW7"/>
<name>A0A8K0KPW7_LADFU</name>
<feature type="region of interest" description="Disordered" evidence="1">
    <location>
        <begin position="127"/>
        <end position="151"/>
    </location>
</feature>
<feature type="compositionally biased region" description="Basic and acidic residues" evidence="1">
    <location>
        <begin position="127"/>
        <end position="139"/>
    </location>
</feature>
<protein>
    <recommendedName>
        <fullName evidence="4">Reverse transcriptase</fullName>
    </recommendedName>
</protein>
<keyword evidence="3" id="KW-1185">Reference proteome</keyword>
<evidence type="ECO:0000313" key="3">
    <source>
        <dbReference type="Proteomes" id="UP000792457"/>
    </source>
</evidence>